<accession>A0A075R496</accession>
<proteinExistence type="predicted"/>
<sequence>MSNQLTLLNVHLENYLLNSPFDNLDKAFEVFSTEQIFKDEGIGIDEILMGLVGDTKDYGIDGVYIYLNNELINNIDEFELQTKMTLELHFLQYKNTDSISEQVINKFIVATEEIFNLDKDLQSYQSAISSNLLEKLELIHSIIKKIAIRHPKINVTFYHVCKGDSQNIFGSKHSNLSYLNKINTLRNRTLDSNLGHMDFDYKIVDAGALLDLLRKEPNYSLPLKLNENPIAIEYTETNQRGYIASVNVKEYYKFLCDPTDNSLRKYLFESNIRDFQNNTSVNNDIENTLKEKSEFDFWWLNNGITIIAENGTLVGKTLQLENIQIVNGLQTSHTLYKVFSENLPESDTRSILLKIIITDKKETMDSVIKSNNSHNPVPPALLRATHKVQRDIEDYFLANGFYYDRRKNYYRNQNKPLKKIISINYLSQCLTSIIEKNPSKARSNPTILTKKESDYNRLFPESRPMETYIQSIKLMKRVEVFLKQVFTPTDDNDTALSTYYHFHISRVLVSVILNKSRYNGDKDFKKIDVDNINDEQINQAYHFTKELVLRYSTENKQSNLTYVSKQIPLSDFINDNIQTLLTQ</sequence>
<keyword evidence="3" id="KW-1185">Reference proteome</keyword>
<dbReference type="RefSeq" id="WP_003335744.1">
    <property type="nucleotide sequence ID" value="NZ_CP007806.1"/>
</dbReference>
<organism evidence="2 3">
    <name type="scientific">Brevibacillus laterosporus LMG 15441</name>
    <dbReference type="NCBI Taxonomy" id="1042163"/>
    <lineage>
        <taxon>Bacteria</taxon>
        <taxon>Bacillati</taxon>
        <taxon>Bacillota</taxon>
        <taxon>Bacilli</taxon>
        <taxon>Bacillales</taxon>
        <taxon>Paenibacillaceae</taxon>
        <taxon>Brevibacillus</taxon>
    </lineage>
</organism>
<evidence type="ECO:0000259" key="1">
    <source>
        <dbReference type="Pfam" id="PF10592"/>
    </source>
</evidence>
<dbReference type="InterPro" id="IPR018891">
    <property type="entry name" value="AIPR_C"/>
</dbReference>
<name>A0A075R496_BRELA</name>
<feature type="domain" description="Abortive phage infection protein C-terminal" evidence="1">
    <location>
        <begin position="268"/>
        <end position="538"/>
    </location>
</feature>
<dbReference type="KEGG" id="blr:BRLA_c030450"/>
<dbReference type="EMBL" id="CP007806">
    <property type="protein sequence ID" value="AIG27357.1"/>
    <property type="molecule type" value="Genomic_DNA"/>
</dbReference>
<evidence type="ECO:0000313" key="2">
    <source>
        <dbReference type="EMBL" id="AIG27357.1"/>
    </source>
</evidence>
<protein>
    <submittedName>
        <fullName evidence="2">Abortive infection phage resistance protein</fullName>
    </submittedName>
</protein>
<gene>
    <name evidence="2" type="ORF">BRLA_c030450</name>
</gene>
<dbReference type="STRING" id="1042163.BRLA_c030450"/>
<dbReference type="HOGENOM" id="CLU_026290_1_0_9"/>
<reference evidence="2 3" key="1">
    <citation type="journal article" date="2011" name="J. Bacteriol.">
        <title>Genome sequence of Brevibacillus laterosporus LMG 15441, a pathogen of invertebrates.</title>
        <authorList>
            <person name="Djukic M."/>
            <person name="Poehlein A."/>
            <person name="Thurmer A."/>
            <person name="Daniel R."/>
        </authorList>
    </citation>
    <scope>NUCLEOTIDE SEQUENCE [LARGE SCALE GENOMIC DNA]</scope>
    <source>
        <strain evidence="2 3">LMG 15441</strain>
    </source>
</reference>
<dbReference type="Proteomes" id="UP000005850">
    <property type="component" value="Chromosome"/>
</dbReference>
<dbReference type="AlphaFoldDB" id="A0A075R496"/>
<dbReference type="Pfam" id="PF10592">
    <property type="entry name" value="AIPR"/>
    <property type="match status" value="1"/>
</dbReference>
<evidence type="ECO:0000313" key="3">
    <source>
        <dbReference type="Proteomes" id="UP000005850"/>
    </source>
</evidence>
<dbReference type="eggNOG" id="COG2159">
    <property type="taxonomic scope" value="Bacteria"/>
</dbReference>